<accession>A0A1N6JNH3</accession>
<keyword evidence="1" id="KW-0597">Phosphoprotein</keyword>
<dbReference type="Gene3D" id="2.30.30.40">
    <property type="entry name" value="SH3 Domains"/>
    <property type="match status" value="1"/>
</dbReference>
<dbReference type="GO" id="GO:0006935">
    <property type="term" value="P:chemotaxis"/>
    <property type="evidence" value="ECO:0007669"/>
    <property type="project" value="InterPro"/>
</dbReference>
<evidence type="ECO:0000259" key="2">
    <source>
        <dbReference type="PROSITE" id="PS50110"/>
    </source>
</evidence>
<dbReference type="RefSeq" id="WP_074296702.1">
    <property type="nucleotide sequence ID" value="NZ_FSRU01000001.1"/>
</dbReference>
<protein>
    <submittedName>
        <fullName evidence="4">CheW protein</fullName>
    </submittedName>
</protein>
<organism evidence="4 5">
    <name type="scientific">Paraburkholderia phenazinium</name>
    <dbReference type="NCBI Taxonomy" id="60549"/>
    <lineage>
        <taxon>Bacteria</taxon>
        <taxon>Pseudomonadati</taxon>
        <taxon>Pseudomonadota</taxon>
        <taxon>Betaproteobacteria</taxon>
        <taxon>Burkholderiales</taxon>
        <taxon>Burkholderiaceae</taxon>
        <taxon>Paraburkholderia</taxon>
    </lineage>
</organism>
<evidence type="ECO:0000256" key="1">
    <source>
        <dbReference type="PROSITE-ProRule" id="PRU00169"/>
    </source>
</evidence>
<dbReference type="InterPro" id="IPR011006">
    <property type="entry name" value="CheY-like_superfamily"/>
</dbReference>
<dbReference type="Pfam" id="PF00072">
    <property type="entry name" value="Response_reg"/>
    <property type="match status" value="1"/>
</dbReference>
<dbReference type="AlphaFoldDB" id="A0A1N6JNH3"/>
<dbReference type="InterPro" id="IPR036061">
    <property type="entry name" value="CheW-like_dom_sf"/>
</dbReference>
<reference evidence="4 5" key="1">
    <citation type="submission" date="2016-11" db="EMBL/GenBank/DDBJ databases">
        <authorList>
            <person name="Jaros S."/>
            <person name="Januszkiewicz K."/>
            <person name="Wedrychowicz H."/>
        </authorList>
    </citation>
    <scope>NUCLEOTIDE SEQUENCE [LARGE SCALE GENOMIC DNA]</scope>
    <source>
        <strain evidence="4 5">GAS95</strain>
    </source>
</reference>
<dbReference type="GO" id="GO:0000160">
    <property type="term" value="P:phosphorelay signal transduction system"/>
    <property type="evidence" value="ECO:0007669"/>
    <property type="project" value="InterPro"/>
</dbReference>
<dbReference type="Gene3D" id="2.40.50.180">
    <property type="entry name" value="CheA-289, Domain 4"/>
    <property type="match status" value="1"/>
</dbReference>
<dbReference type="Pfam" id="PF01584">
    <property type="entry name" value="CheW"/>
    <property type="match status" value="1"/>
</dbReference>
<dbReference type="PIRSF" id="PIRSF002867">
    <property type="entry name" value="CheV"/>
    <property type="match status" value="1"/>
</dbReference>
<dbReference type="InterPro" id="IPR002545">
    <property type="entry name" value="CheW-lke_dom"/>
</dbReference>
<dbReference type="PROSITE" id="PS50851">
    <property type="entry name" value="CHEW"/>
    <property type="match status" value="1"/>
</dbReference>
<sequence>MGADLHVADERTSLTSSNKFELLLFRLGSVPDSDAHELYGINVFKIREISTMPSVTPIMGASEFVMGAVDIRGQIIPVIDLPRLMGCEPTRGRNILLVTEFARSTQAFAVEEVDDIVRLEWNQVLTAEGAAAGKSITSIARIDGNTGDSRLAQVIDVEQVLRDVFPSQHPAVDPKSVGDHLQMPAGAKILAADDSGFARKLIEQALGAIGAEYIMAKTGEEAWNMMQQIAREAQTEKVRVRDKIALVLTDLEMPEMDGFTLTRHIKGDARMRDIPVVIHSSLTGAANEAHVRNAGANGYIAKFAAGELAQALRQALAGSTAEFHIQPA</sequence>
<proteinExistence type="predicted"/>
<feature type="modified residue" description="4-aspartylphosphate" evidence="1">
    <location>
        <position position="250"/>
    </location>
</feature>
<dbReference type="InterPro" id="IPR024181">
    <property type="entry name" value="Chemotax_regulator_CheV"/>
</dbReference>
<gene>
    <name evidence="4" type="ORF">SAMN05444165_3383</name>
</gene>
<dbReference type="SUPFAM" id="SSF50341">
    <property type="entry name" value="CheW-like"/>
    <property type="match status" value="1"/>
</dbReference>
<name>A0A1N6JNH3_9BURK</name>
<evidence type="ECO:0000313" key="4">
    <source>
        <dbReference type="EMBL" id="SIO45895.1"/>
    </source>
</evidence>
<dbReference type="InterPro" id="IPR001789">
    <property type="entry name" value="Sig_transdc_resp-reg_receiver"/>
</dbReference>
<dbReference type="PROSITE" id="PS50110">
    <property type="entry name" value="RESPONSE_REGULATORY"/>
    <property type="match status" value="1"/>
</dbReference>
<dbReference type="PANTHER" id="PTHR47233:SF4">
    <property type="entry name" value="CHEMOTAXIS SIGNAL TRANSDUCTION PROTEIN"/>
    <property type="match status" value="1"/>
</dbReference>
<dbReference type="SUPFAM" id="SSF52172">
    <property type="entry name" value="CheY-like"/>
    <property type="match status" value="1"/>
</dbReference>
<feature type="domain" description="CheW-like" evidence="3">
    <location>
        <begin position="19"/>
        <end position="166"/>
    </location>
</feature>
<dbReference type="SMART" id="SM00260">
    <property type="entry name" value="CheW"/>
    <property type="match status" value="1"/>
</dbReference>
<evidence type="ECO:0000259" key="3">
    <source>
        <dbReference type="PROSITE" id="PS50851"/>
    </source>
</evidence>
<keyword evidence="5" id="KW-1185">Reference proteome</keyword>
<feature type="domain" description="Response regulatory" evidence="2">
    <location>
        <begin position="188"/>
        <end position="317"/>
    </location>
</feature>
<dbReference type="Proteomes" id="UP000185151">
    <property type="component" value="Unassembled WGS sequence"/>
</dbReference>
<dbReference type="SMART" id="SM00448">
    <property type="entry name" value="REC"/>
    <property type="match status" value="1"/>
</dbReference>
<dbReference type="OrthoDB" id="9806105at2"/>
<dbReference type="Gene3D" id="3.40.50.2300">
    <property type="match status" value="1"/>
</dbReference>
<dbReference type="EMBL" id="FSRU01000001">
    <property type="protein sequence ID" value="SIO45895.1"/>
    <property type="molecule type" value="Genomic_DNA"/>
</dbReference>
<dbReference type="PANTHER" id="PTHR47233">
    <property type="entry name" value="CHEMOTAXIS PROTEIN CHEV"/>
    <property type="match status" value="1"/>
</dbReference>
<evidence type="ECO:0000313" key="5">
    <source>
        <dbReference type="Proteomes" id="UP000185151"/>
    </source>
</evidence>